<name>A0A830HS23_9CHLO</name>
<dbReference type="OrthoDB" id="9985472at2759"/>
<proteinExistence type="predicted"/>
<evidence type="ECO:0008006" key="3">
    <source>
        <dbReference type="Google" id="ProtNLM"/>
    </source>
</evidence>
<keyword evidence="2" id="KW-1185">Reference proteome</keyword>
<reference evidence="1" key="1">
    <citation type="submission" date="2020-10" db="EMBL/GenBank/DDBJ databases">
        <title>Unveiling of a novel bifunctional photoreceptor, Dualchrome1, isolated from a cosmopolitan green alga.</title>
        <authorList>
            <person name="Suzuki S."/>
            <person name="Kawachi M."/>
        </authorList>
    </citation>
    <scope>NUCLEOTIDE SEQUENCE</scope>
    <source>
        <strain evidence="1">NIES 2893</strain>
    </source>
</reference>
<evidence type="ECO:0000313" key="1">
    <source>
        <dbReference type="EMBL" id="GHP08251.1"/>
    </source>
</evidence>
<dbReference type="EMBL" id="BNJQ01000020">
    <property type="protein sequence ID" value="GHP08251.1"/>
    <property type="molecule type" value="Genomic_DNA"/>
</dbReference>
<comment type="caution">
    <text evidence="1">The sequence shown here is derived from an EMBL/GenBank/DDBJ whole genome shotgun (WGS) entry which is preliminary data.</text>
</comment>
<protein>
    <recommendedName>
        <fullName evidence="3">CENP-V/GFA domain-containing protein</fullName>
    </recommendedName>
</protein>
<sequence>MAASGSLKWSCGCGGVILAMQGEPYFTLDCHCSACVPVAKYLDAKSNGKGASPIVNETGVAKAFFMLDKVKFVQGKDKVAGVKLGETGANVRAYTTCCSTQLICDSPVPFPFRPFNRCCLKNEDGSPYVPAEPAWGCKGGDNPWWDAVPEPKHPTDPDWLVDKIKALEVDGHGLGSVGDFDGDTTPGFFAKPEDITEFVPKT</sequence>
<gene>
    <name evidence="1" type="ORF">PPROV_000699200</name>
</gene>
<organism evidence="1 2">
    <name type="scientific">Pycnococcus provasolii</name>
    <dbReference type="NCBI Taxonomy" id="41880"/>
    <lineage>
        <taxon>Eukaryota</taxon>
        <taxon>Viridiplantae</taxon>
        <taxon>Chlorophyta</taxon>
        <taxon>Pseudoscourfieldiophyceae</taxon>
        <taxon>Pseudoscourfieldiales</taxon>
        <taxon>Pycnococcaceae</taxon>
        <taxon>Pycnococcus</taxon>
    </lineage>
</organism>
<evidence type="ECO:0000313" key="2">
    <source>
        <dbReference type="Proteomes" id="UP000660262"/>
    </source>
</evidence>
<dbReference type="Proteomes" id="UP000660262">
    <property type="component" value="Unassembled WGS sequence"/>
</dbReference>
<dbReference type="AlphaFoldDB" id="A0A830HS23"/>
<accession>A0A830HS23</accession>